<feature type="region of interest" description="Disordered" evidence="11">
    <location>
        <begin position="390"/>
        <end position="416"/>
    </location>
</feature>
<comment type="caution">
    <text evidence="13">The sequence shown here is derived from an EMBL/GenBank/DDBJ whole genome shotgun (WGS) entry which is preliminary data.</text>
</comment>
<keyword evidence="3" id="KW-0723">Serine/threonine-protein kinase</keyword>
<comment type="catalytic activity">
    <reaction evidence="8">
        <text>L-threonyl-[protein] + ATP = O-phospho-L-threonyl-[protein] + ADP + H(+)</text>
        <dbReference type="Rhea" id="RHEA:46608"/>
        <dbReference type="Rhea" id="RHEA-COMP:11060"/>
        <dbReference type="Rhea" id="RHEA-COMP:11605"/>
        <dbReference type="ChEBI" id="CHEBI:15378"/>
        <dbReference type="ChEBI" id="CHEBI:30013"/>
        <dbReference type="ChEBI" id="CHEBI:30616"/>
        <dbReference type="ChEBI" id="CHEBI:61977"/>
        <dbReference type="ChEBI" id="CHEBI:456216"/>
        <dbReference type="EC" id="2.7.11.1"/>
    </reaction>
</comment>
<evidence type="ECO:0000256" key="7">
    <source>
        <dbReference type="ARBA" id="ARBA00022840"/>
    </source>
</evidence>
<comment type="catalytic activity">
    <reaction evidence="9">
        <text>L-seryl-[protein] + ATP = O-phospho-L-seryl-[protein] + ADP + H(+)</text>
        <dbReference type="Rhea" id="RHEA:17989"/>
        <dbReference type="Rhea" id="RHEA-COMP:9863"/>
        <dbReference type="Rhea" id="RHEA-COMP:11604"/>
        <dbReference type="ChEBI" id="CHEBI:15378"/>
        <dbReference type="ChEBI" id="CHEBI:29999"/>
        <dbReference type="ChEBI" id="CHEBI:30616"/>
        <dbReference type="ChEBI" id="CHEBI:83421"/>
        <dbReference type="ChEBI" id="CHEBI:456216"/>
        <dbReference type="EC" id="2.7.11.1"/>
    </reaction>
</comment>
<dbReference type="OrthoDB" id="248923at2759"/>
<dbReference type="GO" id="GO:0055028">
    <property type="term" value="C:cortical microtubule"/>
    <property type="evidence" value="ECO:0007669"/>
    <property type="project" value="TreeGrafter"/>
</dbReference>
<dbReference type="PROSITE" id="PS50011">
    <property type="entry name" value="PROTEIN_KINASE_DOM"/>
    <property type="match status" value="1"/>
</dbReference>
<name>A0A834HHB7_RHOSS</name>
<dbReference type="CDD" id="cd08215">
    <property type="entry name" value="STKc_Nek"/>
    <property type="match status" value="1"/>
</dbReference>
<dbReference type="SUPFAM" id="SSF56112">
    <property type="entry name" value="Protein kinase-like (PK-like)"/>
    <property type="match status" value="1"/>
</dbReference>
<sequence length="915" mass="100460">MESRMDQYEIMEQIGRGAFGAAILVNHKLEKQKYVLKKIRLARQTERCRRSAHQEMALIARIQHPYIVEFKEAWVEKGCYVCIVTGYCEGGDIAELMKKSNGQYFPEEKLCKWFTQLLLAVEYLHGKFVLHRDLKCSNIFLTKDQDVRLGDFGLAKTLKADDLASSVVGTPNYMCPELLADIPYGFKSDIWSLGCCMYEMAAHRPAFKAFDMAGLISKINRSSIGPIPSCYSPSLKTLIKGMLRKNPEHRPSASAILKHPYLQPYVEQYRSSFNPPASYSPEKPLFRARDTKKNPAESESSNSSCSDKASLVSSEKKIKVMALNCDNKGTDTDLASMDHEVGCEQLLLGDVQNCSLKMNEEEVMKHLHAEQISNPVSKRPKPAKHTVVVSKAGSARENSSPIRGHHTETGGAGTPRINLEVLPKVPKPSPVTPGFKANIETSPFAPAMGSFESVKRSKGTHSLKPQLPVVDFSLKTRQKHDGIPPCGPMKHVAEDGFPAKPRIKTPPNLARRSSFSGRMNPLEGDASNAEANTQDPERTLCMVPTRRLAQFPKETIQESHKALVGACKGMQADSSNSASSSLSVQAFELSDDTTTPLTAFTDQILTGHDSKTENLRPTTSKVASPIKSDIPNATTVEKHGRDNRSVETSVCKDDNPSSGPSMGHNVMPVLNLTSKLDGDDKFTVRELLSSAVDINSSPTLPVLSNHMNFVPDTEVVSQNSAIENPASAHLPPAFDDVIHVIRHSSFRVGTEQPVIETVESGKGTDVGKLINVVSDEKEMKNLGNPLALKSSSCSENVRLISVPSDTSGIKEIDARNPTSLNTEVEPSEPAKANPTATVEEMPAKETLDVTSFRQRADALEGLLELSADLLQQNRLEELSVVLKPFGKDKVSPRETAMWLAKSLKGMMLEDFQRSS</sequence>
<dbReference type="SMART" id="SM00220">
    <property type="entry name" value="S_TKc"/>
    <property type="match status" value="1"/>
</dbReference>
<gene>
    <name evidence="13" type="ORF">RHSIM_Rhsim01G0201800</name>
</gene>
<feature type="domain" description="Protein kinase" evidence="12">
    <location>
        <begin position="8"/>
        <end position="262"/>
    </location>
</feature>
<keyword evidence="6" id="KW-0418">Kinase</keyword>
<dbReference type="FunFam" id="1.10.510.10:FF:000504">
    <property type="entry name" value="Serine/threonine-protein kinase Nek5"/>
    <property type="match status" value="1"/>
</dbReference>
<dbReference type="Gene3D" id="1.10.510.10">
    <property type="entry name" value="Transferase(Phosphotransferase) domain 1"/>
    <property type="match status" value="1"/>
</dbReference>
<evidence type="ECO:0000256" key="8">
    <source>
        <dbReference type="ARBA" id="ARBA00047899"/>
    </source>
</evidence>
<evidence type="ECO:0000256" key="6">
    <source>
        <dbReference type="ARBA" id="ARBA00022777"/>
    </source>
</evidence>
<feature type="compositionally biased region" description="Basic and acidic residues" evidence="11">
    <location>
        <begin position="284"/>
        <end position="296"/>
    </location>
</feature>
<evidence type="ECO:0000313" key="14">
    <source>
        <dbReference type="Proteomes" id="UP000626092"/>
    </source>
</evidence>
<organism evidence="13 14">
    <name type="scientific">Rhododendron simsii</name>
    <name type="common">Sims's rhododendron</name>
    <dbReference type="NCBI Taxonomy" id="118357"/>
    <lineage>
        <taxon>Eukaryota</taxon>
        <taxon>Viridiplantae</taxon>
        <taxon>Streptophyta</taxon>
        <taxon>Embryophyta</taxon>
        <taxon>Tracheophyta</taxon>
        <taxon>Spermatophyta</taxon>
        <taxon>Magnoliopsida</taxon>
        <taxon>eudicotyledons</taxon>
        <taxon>Gunneridae</taxon>
        <taxon>Pentapetalae</taxon>
        <taxon>asterids</taxon>
        <taxon>Ericales</taxon>
        <taxon>Ericaceae</taxon>
        <taxon>Ericoideae</taxon>
        <taxon>Rhodoreae</taxon>
        <taxon>Rhododendron</taxon>
    </lineage>
</organism>
<keyword evidence="7 10" id="KW-0067">ATP-binding</keyword>
<dbReference type="Proteomes" id="UP000626092">
    <property type="component" value="Unassembled WGS sequence"/>
</dbReference>
<evidence type="ECO:0000259" key="12">
    <source>
        <dbReference type="PROSITE" id="PS50011"/>
    </source>
</evidence>
<dbReference type="GO" id="GO:0007017">
    <property type="term" value="P:microtubule-based process"/>
    <property type="evidence" value="ECO:0007669"/>
    <property type="project" value="TreeGrafter"/>
</dbReference>
<comment type="similarity">
    <text evidence="1">Belongs to the protein kinase superfamily. NEK Ser/Thr protein kinase family. NIMA subfamily.</text>
</comment>
<evidence type="ECO:0000256" key="2">
    <source>
        <dbReference type="ARBA" id="ARBA00012513"/>
    </source>
</evidence>
<dbReference type="InterPro" id="IPR017441">
    <property type="entry name" value="Protein_kinase_ATP_BS"/>
</dbReference>
<dbReference type="PROSITE" id="PS00108">
    <property type="entry name" value="PROTEIN_KINASE_ST"/>
    <property type="match status" value="1"/>
</dbReference>
<evidence type="ECO:0000313" key="13">
    <source>
        <dbReference type="EMBL" id="KAF7153818.1"/>
    </source>
</evidence>
<dbReference type="InterPro" id="IPR011009">
    <property type="entry name" value="Kinase-like_dom_sf"/>
</dbReference>
<dbReference type="Pfam" id="PF00069">
    <property type="entry name" value="Pkinase"/>
    <property type="match status" value="1"/>
</dbReference>
<proteinExistence type="inferred from homology"/>
<dbReference type="InterPro" id="IPR008271">
    <property type="entry name" value="Ser/Thr_kinase_AS"/>
</dbReference>
<evidence type="ECO:0000256" key="4">
    <source>
        <dbReference type="ARBA" id="ARBA00022679"/>
    </source>
</evidence>
<dbReference type="GO" id="GO:0005524">
    <property type="term" value="F:ATP binding"/>
    <property type="evidence" value="ECO:0007669"/>
    <property type="project" value="UniProtKB-UniRule"/>
</dbReference>
<feature type="binding site" evidence="10">
    <location>
        <position position="37"/>
    </location>
    <ligand>
        <name>ATP</name>
        <dbReference type="ChEBI" id="CHEBI:30616"/>
    </ligand>
</feature>
<keyword evidence="4" id="KW-0808">Transferase</keyword>
<feature type="compositionally biased region" description="Low complexity" evidence="11">
    <location>
        <begin position="298"/>
        <end position="309"/>
    </location>
</feature>
<feature type="compositionally biased region" description="Basic and acidic residues" evidence="11">
    <location>
        <begin position="636"/>
        <end position="655"/>
    </location>
</feature>
<evidence type="ECO:0000256" key="3">
    <source>
        <dbReference type="ARBA" id="ARBA00022527"/>
    </source>
</evidence>
<dbReference type="InterPro" id="IPR050660">
    <property type="entry name" value="NEK_Ser/Thr_kinase"/>
</dbReference>
<reference evidence="13" key="1">
    <citation type="submission" date="2019-11" db="EMBL/GenBank/DDBJ databases">
        <authorList>
            <person name="Liu Y."/>
            <person name="Hou J."/>
            <person name="Li T.-Q."/>
            <person name="Guan C.-H."/>
            <person name="Wu X."/>
            <person name="Wu H.-Z."/>
            <person name="Ling F."/>
            <person name="Zhang R."/>
            <person name="Shi X.-G."/>
            <person name="Ren J.-P."/>
            <person name="Chen E.-F."/>
            <person name="Sun J.-M."/>
        </authorList>
    </citation>
    <scope>NUCLEOTIDE SEQUENCE</scope>
    <source>
        <strain evidence="13">Adult_tree_wgs_1</strain>
        <tissue evidence="13">Leaves</tissue>
    </source>
</reference>
<feature type="region of interest" description="Disordered" evidence="11">
    <location>
        <begin position="273"/>
        <end position="309"/>
    </location>
</feature>
<feature type="region of interest" description="Disordered" evidence="11">
    <location>
        <begin position="636"/>
        <end position="665"/>
    </location>
</feature>
<keyword evidence="14" id="KW-1185">Reference proteome</keyword>
<evidence type="ECO:0000256" key="11">
    <source>
        <dbReference type="SAM" id="MobiDB-lite"/>
    </source>
</evidence>
<evidence type="ECO:0000256" key="10">
    <source>
        <dbReference type="PROSITE-ProRule" id="PRU10141"/>
    </source>
</evidence>
<dbReference type="InterPro" id="IPR000719">
    <property type="entry name" value="Prot_kinase_dom"/>
</dbReference>
<dbReference type="PANTHER" id="PTHR43671:SF98">
    <property type="entry name" value="SERINE_THREONINE-PROTEIN KINASE NEK11"/>
    <property type="match status" value="1"/>
</dbReference>
<dbReference type="GO" id="GO:0004674">
    <property type="term" value="F:protein serine/threonine kinase activity"/>
    <property type="evidence" value="ECO:0007669"/>
    <property type="project" value="UniProtKB-KW"/>
</dbReference>
<evidence type="ECO:0000256" key="5">
    <source>
        <dbReference type="ARBA" id="ARBA00022741"/>
    </source>
</evidence>
<dbReference type="EMBL" id="WJXA01000001">
    <property type="protein sequence ID" value="KAF7153818.1"/>
    <property type="molecule type" value="Genomic_DNA"/>
</dbReference>
<dbReference type="FunFam" id="3.30.200.20:FF:000108">
    <property type="entry name" value="Serine/threonine-protein kinase Nek2"/>
    <property type="match status" value="1"/>
</dbReference>
<dbReference type="Gene3D" id="3.30.200.20">
    <property type="entry name" value="Phosphorylase Kinase, domain 1"/>
    <property type="match status" value="1"/>
</dbReference>
<feature type="region of interest" description="Disordered" evidence="11">
    <location>
        <begin position="497"/>
        <end position="535"/>
    </location>
</feature>
<dbReference type="EC" id="2.7.11.1" evidence="2"/>
<evidence type="ECO:0000256" key="1">
    <source>
        <dbReference type="ARBA" id="ARBA00010886"/>
    </source>
</evidence>
<dbReference type="PANTHER" id="PTHR43671">
    <property type="entry name" value="SERINE/THREONINE-PROTEIN KINASE NEK"/>
    <property type="match status" value="1"/>
</dbReference>
<dbReference type="AlphaFoldDB" id="A0A834HHB7"/>
<keyword evidence="5 10" id="KW-0547">Nucleotide-binding</keyword>
<protein>
    <recommendedName>
        <fullName evidence="2">non-specific serine/threonine protein kinase</fullName>
        <ecNumber evidence="2">2.7.11.1</ecNumber>
    </recommendedName>
</protein>
<accession>A0A834HHB7</accession>
<evidence type="ECO:0000256" key="9">
    <source>
        <dbReference type="ARBA" id="ARBA00048679"/>
    </source>
</evidence>
<dbReference type="PROSITE" id="PS00107">
    <property type="entry name" value="PROTEIN_KINASE_ATP"/>
    <property type="match status" value="1"/>
</dbReference>